<dbReference type="SMART" id="SM00418">
    <property type="entry name" value="HTH_ARSR"/>
    <property type="match status" value="1"/>
</dbReference>
<dbReference type="GO" id="GO:0003677">
    <property type="term" value="F:DNA binding"/>
    <property type="evidence" value="ECO:0007669"/>
    <property type="project" value="UniProtKB-KW"/>
</dbReference>
<dbReference type="PANTHER" id="PTHR33154">
    <property type="entry name" value="TRANSCRIPTIONAL REGULATOR, ARSR FAMILY"/>
    <property type="match status" value="1"/>
</dbReference>
<dbReference type="GO" id="GO:0003700">
    <property type="term" value="F:DNA-binding transcription factor activity"/>
    <property type="evidence" value="ECO:0007669"/>
    <property type="project" value="InterPro"/>
</dbReference>
<dbReference type="InterPro" id="IPR036388">
    <property type="entry name" value="WH-like_DNA-bd_sf"/>
</dbReference>
<dbReference type="InterPro" id="IPR051081">
    <property type="entry name" value="HTH_MetalResp_TranReg"/>
</dbReference>
<keyword evidence="2" id="KW-0238">DNA-binding</keyword>
<dbReference type="PANTHER" id="PTHR33154:SF33">
    <property type="entry name" value="TRANSCRIPTIONAL REPRESSOR SDPR"/>
    <property type="match status" value="1"/>
</dbReference>
<dbReference type="PROSITE" id="PS50987">
    <property type="entry name" value="HTH_ARSR_2"/>
    <property type="match status" value="1"/>
</dbReference>
<dbReference type="Gene3D" id="1.10.10.10">
    <property type="entry name" value="Winged helix-like DNA-binding domain superfamily/Winged helix DNA-binding domain"/>
    <property type="match status" value="1"/>
</dbReference>
<dbReference type="PRINTS" id="PR00778">
    <property type="entry name" value="HTHARSR"/>
</dbReference>
<dbReference type="SUPFAM" id="SSF46785">
    <property type="entry name" value="Winged helix' DNA-binding domain"/>
    <property type="match status" value="1"/>
</dbReference>
<dbReference type="RefSeq" id="WP_186887347.1">
    <property type="nucleotide sequence ID" value="NZ_JACONZ010000002.1"/>
</dbReference>
<proteinExistence type="predicted"/>
<evidence type="ECO:0000256" key="1">
    <source>
        <dbReference type="ARBA" id="ARBA00023015"/>
    </source>
</evidence>
<evidence type="ECO:0000256" key="2">
    <source>
        <dbReference type="ARBA" id="ARBA00023125"/>
    </source>
</evidence>
<keyword evidence="6" id="KW-1185">Reference proteome</keyword>
<dbReference type="NCBIfam" id="NF033789">
    <property type="entry name" value="repress_SdpR"/>
    <property type="match status" value="1"/>
</dbReference>
<evidence type="ECO:0000313" key="5">
    <source>
        <dbReference type="EMBL" id="MBC5580971.1"/>
    </source>
</evidence>
<keyword evidence="1" id="KW-0805">Transcription regulation</keyword>
<name>A0A923KVN1_9FIRM</name>
<dbReference type="InterPro" id="IPR036390">
    <property type="entry name" value="WH_DNA-bd_sf"/>
</dbReference>
<reference evidence="5" key="1">
    <citation type="submission" date="2020-08" db="EMBL/GenBank/DDBJ databases">
        <title>Genome public.</title>
        <authorList>
            <person name="Liu C."/>
            <person name="Sun Q."/>
        </authorList>
    </citation>
    <scope>NUCLEOTIDE SEQUENCE</scope>
    <source>
        <strain evidence="5">BX8</strain>
    </source>
</reference>
<feature type="domain" description="HTH arsR-type" evidence="4">
    <location>
        <begin position="1"/>
        <end position="89"/>
    </location>
</feature>
<dbReference type="Proteomes" id="UP000659630">
    <property type="component" value="Unassembled WGS sequence"/>
</dbReference>
<protein>
    <submittedName>
        <fullName evidence="5">Winged helix-turn-helix transcriptional regulator</fullName>
    </submittedName>
</protein>
<dbReference type="InterPro" id="IPR011991">
    <property type="entry name" value="ArsR-like_HTH"/>
</dbReference>
<evidence type="ECO:0000256" key="3">
    <source>
        <dbReference type="ARBA" id="ARBA00023163"/>
    </source>
</evidence>
<comment type="caution">
    <text evidence="5">The sequence shown here is derived from an EMBL/GenBank/DDBJ whole genome shotgun (WGS) entry which is preliminary data.</text>
</comment>
<dbReference type="InterPro" id="IPR047796">
    <property type="entry name" value="SdpR-like_repress"/>
</dbReference>
<gene>
    <name evidence="5" type="ORF">H8S23_05590</name>
</gene>
<dbReference type="Pfam" id="PF01022">
    <property type="entry name" value="HTH_5"/>
    <property type="match status" value="1"/>
</dbReference>
<organism evidence="5 6">
    <name type="scientific">Anaerofilum hominis</name>
    <dbReference type="NCBI Taxonomy" id="2763016"/>
    <lineage>
        <taxon>Bacteria</taxon>
        <taxon>Bacillati</taxon>
        <taxon>Bacillota</taxon>
        <taxon>Clostridia</taxon>
        <taxon>Eubacteriales</taxon>
        <taxon>Oscillospiraceae</taxon>
        <taxon>Anaerofilum</taxon>
    </lineage>
</organism>
<dbReference type="InterPro" id="IPR001845">
    <property type="entry name" value="HTH_ArsR_DNA-bd_dom"/>
</dbReference>
<sequence length="92" mass="10022">MSLQQTFKALSDPTRREILQRLGKGRLTAGQLGEGLGLTGATISHHLSCLKEAGLVNDAREGKYIYYELDTSVMEDIFRWAASLTGGGGHEK</sequence>
<dbReference type="NCBIfam" id="NF033788">
    <property type="entry name" value="HTH_metalloreg"/>
    <property type="match status" value="1"/>
</dbReference>
<keyword evidence="3" id="KW-0804">Transcription</keyword>
<dbReference type="EMBL" id="JACONZ010000002">
    <property type="protein sequence ID" value="MBC5580971.1"/>
    <property type="molecule type" value="Genomic_DNA"/>
</dbReference>
<evidence type="ECO:0000313" key="6">
    <source>
        <dbReference type="Proteomes" id="UP000659630"/>
    </source>
</evidence>
<dbReference type="CDD" id="cd00090">
    <property type="entry name" value="HTH_ARSR"/>
    <property type="match status" value="1"/>
</dbReference>
<dbReference type="AlphaFoldDB" id="A0A923KVN1"/>
<accession>A0A923KVN1</accession>
<evidence type="ECO:0000259" key="4">
    <source>
        <dbReference type="PROSITE" id="PS50987"/>
    </source>
</evidence>